<dbReference type="EMBL" id="QXFY01004659">
    <property type="protein sequence ID" value="KAE9276106.1"/>
    <property type="molecule type" value="Genomic_DNA"/>
</dbReference>
<evidence type="ECO:0000313" key="1">
    <source>
        <dbReference type="EMBL" id="KAE9276106.1"/>
    </source>
</evidence>
<reference evidence="1 2" key="1">
    <citation type="submission" date="2018-09" db="EMBL/GenBank/DDBJ databases">
        <title>Genomic investigation of the strawberry pathogen Phytophthora fragariae indicates pathogenicity is determined by transcriptional variation in three key races.</title>
        <authorList>
            <person name="Adams T.M."/>
            <person name="Armitage A.D."/>
            <person name="Sobczyk M.K."/>
            <person name="Bates H.J."/>
            <person name="Dunwell J.M."/>
            <person name="Nellist C.F."/>
            <person name="Harrison R.J."/>
        </authorList>
    </citation>
    <scope>NUCLEOTIDE SEQUENCE [LARGE SCALE GENOMIC DNA]</scope>
    <source>
        <strain evidence="1 2">NOV-77</strain>
    </source>
</reference>
<comment type="caution">
    <text evidence="1">The sequence shown here is derived from an EMBL/GenBank/DDBJ whole genome shotgun (WGS) entry which is preliminary data.</text>
</comment>
<dbReference type="Proteomes" id="UP000486351">
    <property type="component" value="Unassembled WGS sequence"/>
</dbReference>
<name>A0A6G0Q9W1_9STRA</name>
<evidence type="ECO:0000313" key="2">
    <source>
        <dbReference type="Proteomes" id="UP000486351"/>
    </source>
</evidence>
<accession>A0A6G0Q9W1</accession>
<gene>
    <name evidence="1" type="ORF">PF008_g29176</name>
</gene>
<proteinExistence type="predicted"/>
<sequence>MKFIDAADQFKVAAKDESTILTDFSVKHHAYYITFVGVFREQMKFLDAADLYDTAASEESSLIQKFDVDTEWYYKLFGSAVQIKLIGKTRAMAPRPIPRKRTQGW</sequence>
<dbReference type="AlphaFoldDB" id="A0A6G0Q9W1"/>
<protein>
    <submittedName>
        <fullName evidence="1">Uncharacterized protein</fullName>
    </submittedName>
</protein>
<organism evidence="1 2">
    <name type="scientific">Phytophthora fragariae</name>
    <dbReference type="NCBI Taxonomy" id="53985"/>
    <lineage>
        <taxon>Eukaryota</taxon>
        <taxon>Sar</taxon>
        <taxon>Stramenopiles</taxon>
        <taxon>Oomycota</taxon>
        <taxon>Peronosporomycetes</taxon>
        <taxon>Peronosporales</taxon>
        <taxon>Peronosporaceae</taxon>
        <taxon>Phytophthora</taxon>
    </lineage>
</organism>